<sequence length="337" mass="39682">MGKSNDKKLVSIIIPYHNETEKTLKIVLSSINNQIGIDLSRIEVVLVCDAGNRLDNPDNFLSWFENVDIKYYELTLSGGPGVARQYGMDHSDSEYIMFMDADDQLQYCGALFEFFNVVQQTGNHQIIACDAMEQFKNSDNQFRYRIRSYQDNKIFAWGKWFNRSYLDSIQLTWHPKLRIFEDTYFVGTACLLATDIFHHQVVVYMWLWNSNSITRNTGKFFAQSLDTWVELIRYRYHILSLNNLEIANDDFCGMLTAMAVRETKNKPNNQAKYNSQLRRTLNECVQAYELNYEKLVKKIIEAMKNDDFLKNKPIWELQKLAQKFVKQCDKLMENKKY</sequence>
<proteinExistence type="predicted"/>
<dbReference type="PANTHER" id="PTHR22916">
    <property type="entry name" value="GLYCOSYLTRANSFERASE"/>
    <property type="match status" value="1"/>
</dbReference>
<dbReference type="EMBL" id="JAGMVS010000044">
    <property type="protein sequence ID" value="MCM2436993.1"/>
    <property type="molecule type" value="Genomic_DNA"/>
</dbReference>
<organism evidence="2 3">
    <name type="scientific">Periweissella beninensis</name>
    <dbReference type="NCBI Taxonomy" id="504936"/>
    <lineage>
        <taxon>Bacteria</taxon>
        <taxon>Bacillati</taxon>
        <taxon>Bacillota</taxon>
        <taxon>Bacilli</taxon>
        <taxon>Lactobacillales</taxon>
        <taxon>Lactobacillaceae</taxon>
        <taxon>Periweissella</taxon>
    </lineage>
</organism>
<protein>
    <submittedName>
        <fullName evidence="2">Glycosyltransferase family 2 protein</fullName>
    </submittedName>
</protein>
<dbReference type="Proteomes" id="UP001057481">
    <property type="component" value="Unassembled WGS sequence"/>
</dbReference>
<name>A0ABT0VGN0_9LACO</name>
<dbReference type="SUPFAM" id="SSF53448">
    <property type="entry name" value="Nucleotide-diphospho-sugar transferases"/>
    <property type="match status" value="1"/>
</dbReference>
<evidence type="ECO:0000313" key="3">
    <source>
        <dbReference type="Proteomes" id="UP001057481"/>
    </source>
</evidence>
<dbReference type="RefSeq" id="WP_205144170.1">
    <property type="nucleotide sequence ID" value="NZ_JAFBDN010000022.1"/>
</dbReference>
<feature type="domain" description="Glycosyltransferase 2-like" evidence="1">
    <location>
        <begin position="11"/>
        <end position="144"/>
    </location>
</feature>
<gene>
    <name evidence="2" type="ORF">KAK10_03480</name>
</gene>
<comment type="caution">
    <text evidence="2">The sequence shown here is derived from an EMBL/GenBank/DDBJ whole genome shotgun (WGS) entry which is preliminary data.</text>
</comment>
<dbReference type="Gene3D" id="3.90.550.10">
    <property type="entry name" value="Spore Coat Polysaccharide Biosynthesis Protein SpsA, Chain A"/>
    <property type="match status" value="1"/>
</dbReference>
<keyword evidence="3" id="KW-1185">Reference proteome</keyword>
<dbReference type="InterPro" id="IPR001173">
    <property type="entry name" value="Glyco_trans_2-like"/>
</dbReference>
<dbReference type="InterPro" id="IPR029044">
    <property type="entry name" value="Nucleotide-diphossugar_trans"/>
</dbReference>
<dbReference type="CDD" id="cd00761">
    <property type="entry name" value="Glyco_tranf_GTA_type"/>
    <property type="match status" value="1"/>
</dbReference>
<evidence type="ECO:0000313" key="2">
    <source>
        <dbReference type="EMBL" id="MCM2436993.1"/>
    </source>
</evidence>
<accession>A0ABT0VGN0</accession>
<dbReference type="Pfam" id="PF00535">
    <property type="entry name" value="Glycos_transf_2"/>
    <property type="match status" value="1"/>
</dbReference>
<reference evidence="2" key="1">
    <citation type="submission" date="2021-04" db="EMBL/GenBank/DDBJ databases">
        <title>Taxonomic assessment of Weissella genus.</title>
        <authorList>
            <person name="Fanelli F."/>
            <person name="Chieffi D."/>
            <person name="Dell'Aquila A."/>
            <person name="Gyu-Sung C."/>
            <person name="Franz C.M.A.P."/>
            <person name="Fusco V."/>
        </authorList>
    </citation>
    <scope>NUCLEOTIDE SEQUENCE</scope>
    <source>
        <strain evidence="2">LMG 25373</strain>
    </source>
</reference>
<evidence type="ECO:0000259" key="1">
    <source>
        <dbReference type="Pfam" id="PF00535"/>
    </source>
</evidence>